<dbReference type="CDD" id="cd01040">
    <property type="entry name" value="Mb-like"/>
    <property type="match status" value="1"/>
</dbReference>
<reference evidence="3" key="1">
    <citation type="submission" date="2023-06" db="EMBL/GenBank/DDBJ databases">
        <authorList>
            <person name="Delattre M."/>
        </authorList>
    </citation>
    <scope>NUCLEOTIDE SEQUENCE</scope>
    <source>
        <strain evidence="3">AF72</strain>
    </source>
</reference>
<feature type="domain" description="Globin" evidence="2">
    <location>
        <begin position="35"/>
        <end position="146"/>
    </location>
</feature>
<keyword evidence="1" id="KW-0408">Iron</keyword>
<comment type="similarity">
    <text evidence="1">Belongs to the globin family.</text>
</comment>
<dbReference type="GO" id="GO:0020037">
    <property type="term" value="F:heme binding"/>
    <property type="evidence" value="ECO:0007669"/>
    <property type="project" value="InterPro"/>
</dbReference>
<keyword evidence="4" id="KW-1185">Reference proteome</keyword>
<dbReference type="InterPro" id="IPR012292">
    <property type="entry name" value="Globin/Proto"/>
</dbReference>
<evidence type="ECO:0000259" key="2">
    <source>
        <dbReference type="Pfam" id="PF00042"/>
    </source>
</evidence>
<dbReference type="EMBL" id="CATQJA010002008">
    <property type="protein sequence ID" value="CAJ0569328.1"/>
    <property type="molecule type" value="Genomic_DNA"/>
</dbReference>
<gene>
    <name evidence="3" type="ORF">MSPICULIGERA_LOCUS7811</name>
</gene>
<organism evidence="3 4">
    <name type="scientific">Mesorhabditis spiculigera</name>
    <dbReference type="NCBI Taxonomy" id="96644"/>
    <lineage>
        <taxon>Eukaryota</taxon>
        <taxon>Metazoa</taxon>
        <taxon>Ecdysozoa</taxon>
        <taxon>Nematoda</taxon>
        <taxon>Chromadorea</taxon>
        <taxon>Rhabditida</taxon>
        <taxon>Rhabditina</taxon>
        <taxon>Rhabditomorpha</taxon>
        <taxon>Rhabditoidea</taxon>
        <taxon>Rhabditidae</taxon>
        <taxon>Mesorhabditinae</taxon>
        <taxon>Mesorhabditis</taxon>
    </lineage>
</organism>
<dbReference type="InterPro" id="IPR044399">
    <property type="entry name" value="Mb-like_M"/>
</dbReference>
<dbReference type="Gene3D" id="1.10.490.10">
    <property type="entry name" value="Globins"/>
    <property type="match status" value="1"/>
</dbReference>
<keyword evidence="1" id="KW-0813">Transport</keyword>
<proteinExistence type="inferred from homology"/>
<dbReference type="Pfam" id="PF00042">
    <property type="entry name" value="Globin"/>
    <property type="match status" value="1"/>
</dbReference>
<evidence type="ECO:0000313" key="4">
    <source>
        <dbReference type="Proteomes" id="UP001177023"/>
    </source>
</evidence>
<dbReference type="GO" id="GO:0005344">
    <property type="term" value="F:oxygen carrier activity"/>
    <property type="evidence" value="ECO:0007669"/>
    <property type="project" value="UniProtKB-KW"/>
</dbReference>
<comment type="caution">
    <text evidence="3">The sequence shown here is derived from an EMBL/GenBank/DDBJ whole genome shotgun (WGS) entry which is preliminary data.</text>
</comment>
<dbReference type="InterPro" id="IPR000971">
    <property type="entry name" value="Globin"/>
</dbReference>
<dbReference type="SUPFAM" id="SSF46458">
    <property type="entry name" value="Globin-like"/>
    <property type="match status" value="1"/>
</dbReference>
<dbReference type="AlphaFoldDB" id="A0AA36CIT6"/>
<dbReference type="InterPro" id="IPR009050">
    <property type="entry name" value="Globin-like_sf"/>
</dbReference>
<keyword evidence="1" id="KW-0479">Metal-binding</keyword>
<name>A0AA36CIT6_9BILA</name>
<evidence type="ECO:0000256" key="1">
    <source>
        <dbReference type="RuleBase" id="RU000356"/>
    </source>
</evidence>
<dbReference type="GO" id="GO:0019825">
    <property type="term" value="F:oxygen binding"/>
    <property type="evidence" value="ECO:0007669"/>
    <property type="project" value="InterPro"/>
</dbReference>
<keyword evidence="1" id="KW-0561">Oxygen transport</keyword>
<sequence length="165" mass="19075">MNREIVSKSVLKTLEAVFHVHPGSDDENIKDSAKLIAYIISKSPEYKQALSGVAAFQEKDIETSTRFLTLGAKVVSEFAQLVENYSNENRWHSFVFEVMARHEKYHLTSGHFDEFARHFRDFVFANTVVEEEARVAWEQLYGDFCEQTRMQLALLGLKDRVKELP</sequence>
<dbReference type="Proteomes" id="UP001177023">
    <property type="component" value="Unassembled WGS sequence"/>
</dbReference>
<protein>
    <recommendedName>
        <fullName evidence="2">Globin domain-containing protein</fullName>
    </recommendedName>
</protein>
<keyword evidence="1" id="KW-0349">Heme</keyword>
<accession>A0AA36CIT6</accession>
<evidence type="ECO:0000313" key="3">
    <source>
        <dbReference type="EMBL" id="CAJ0569328.1"/>
    </source>
</evidence>
<feature type="non-terminal residue" evidence="3">
    <location>
        <position position="1"/>
    </location>
</feature>